<keyword evidence="4" id="KW-1185">Reference proteome</keyword>
<reference evidence="5" key="3">
    <citation type="submission" date="2025-08" db="UniProtKB">
        <authorList>
            <consortium name="RefSeq"/>
        </authorList>
    </citation>
    <scope>IDENTIFICATION</scope>
    <source>
        <strain evidence="5">NI907</strain>
    </source>
</reference>
<dbReference type="RefSeq" id="XP_030983887.1">
    <property type="nucleotide sequence ID" value="XM_031124387.1"/>
</dbReference>
<feature type="region of interest" description="Disordered" evidence="1">
    <location>
        <begin position="44"/>
        <end position="73"/>
    </location>
</feature>
<dbReference type="KEGG" id="pgri:PgNI_04339"/>
<reference evidence="5" key="2">
    <citation type="submission" date="2019-10" db="EMBL/GenBank/DDBJ databases">
        <authorList>
            <consortium name="NCBI Genome Project"/>
        </authorList>
    </citation>
    <scope>NUCLEOTIDE SEQUENCE</scope>
    <source>
        <strain evidence="5">NI907</strain>
    </source>
</reference>
<feature type="compositionally biased region" description="Low complexity" evidence="1">
    <location>
        <begin position="385"/>
        <end position="394"/>
    </location>
</feature>
<dbReference type="Proteomes" id="UP000515153">
    <property type="component" value="Unplaced"/>
</dbReference>
<evidence type="ECO:0000313" key="5">
    <source>
        <dbReference type="RefSeq" id="XP_030983887.1"/>
    </source>
</evidence>
<feature type="region of interest" description="Disordered" evidence="1">
    <location>
        <begin position="282"/>
        <end position="370"/>
    </location>
</feature>
<dbReference type="InterPro" id="IPR055915">
    <property type="entry name" value="DUF7492"/>
</dbReference>
<feature type="compositionally biased region" description="Basic and acidic residues" evidence="1">
    <location>
        <begin position="174"/>
        <end position="184"/>
    </location>
</feature>
<feature type="domain" description="DUF7492" evidence="3">
    <location>
        <begin position="21"/>
        <end position="283"/>
    </location>
</feature>
<evidence type="ECO:0000259" key="3">
    <source>
        <dbReference type="Pfam" id="PF24320"/>
    </source>
</evidence>
<dbReference type="Pfam" id="PF24320">
    <property type="entry name" value="DUF7492"/>
    <property type="match status" value="1"/>
</dbReference>
<dbReference type="GeneID" id="41959296"/>
<sequence>MKFVISTSGALSALLLLAGEATAHSWPETIQRIGKKGEFLEPKGYTRNFRPREGREDENFSKNLGGPNDPIKGPLCNPALGTKADGYKNAKYPKLKAAPGEMIAIRYLENGHVTGPDLKKPTNRGTVYIYATTEPRDGQAIQDVHKKWTADGQGGDKKGRLLAMRNYDDGRCFEGNNNKDESKRRSALPGFTQPGKDSSVHNWCQNDIKLPADIKKGDLTIYWVWDFSLTDKENTAKTSDDLNGAKVVSKEFYSSCMEIALDESIKSNEPFQFDEKQNFKDAADPKQLTMGLPDGAPKGGAAATPKPKEEDKKDDKPKETPKDNKPKETPKEAPKEEKPKETPKEAAPKTNPPAATTTNPPAAVPTTFEKQVKTVTVTQGVTTVTVTAGNGAQPTTPPAAPAATAAPNKDAPKEAAKETPKEATKDAPKENNKPVTTRPQEVDPIPMMLLRRGQRWFGAFHS</sequence>
<feature type="signal peptide" evidence="2">
    <location>
        <begin position="1"/>
        <end position="23"/>
    </location>
</feature>
<dbReference type="AlphaFoldDB" id="A0A6P8B9N1"/>
<gene>
    <name evidence="5" type="ORF">PgNI_04339</name>
</gene>
<feature type="compositionally biased region" description="Low complexity" evidence="1">
    <location>
        <begin position="295"/>
        <end position="305"/>
    </location>
</feature>
<evidence type="ECO:0000256" key="2">
    <source>
        <dbReference type="SAM" id="SignalP"/>
    </source>
</evidence>
<feature type="compositionally biased region" description="Basic and acidic residues" evidence="1">
    <location>
        <begin position="306"/>
        <end position="347"/>
    </location>
</feature>
<evidence type="ECO:0000313" key="4">
    <source>
        <dbReference type="Proteomes" id="UP000515153"/>
    </source>
</evidence>
<feature type="compositionally biased region" description="Low complexity" evidence="1">
    <location>
        <begin position="348"/>
        <end position="370"/>
    </location>
</feature>
<reference evidence="5" key="1">
    <citation type="journal article" date="2019" name="Mol. Biol. Evol.">
        <title>Blast fungal genomes show frequent chromosomal changes, gene gains and losses, and effector gene turnover.</title>
        <authorList>
            <person name="Gomez Luciano L.B."/>
            <person name="Jason Tsai I."/>
            <person name="Chuma I."/>
            <person name="Tosa Y."/>
            <person name="Chen Y.H."/>
            <person name="Li J.Y."/>
            <person name="Li M.Y."/>
            <person name="Jade Lu M.Y."/>
            <person name="Nakayashiki H."/>
            <person name="Li W.H."/>
        </authorList>
    </citation>
    <scope>NUCLEOTIDE SEQUENCE</scope>
    <source>
        <strain evidence="5">NI907</strain>
    </source>
</reference>
<proteinExistence type="predicted"/>
<feature type="compositionally biased region" description="Basic and acidic residues" evidence="1">
    <location>
        <begin position="50"/>
        <end position="60"/>
    </location>
</feature>
<accession>A0A6P8B9N1</accession>
<name>A0A6P8B9N1_PYRGI</name>
<feature type="chain" id="PRO_5028425467" description="DUF7492 domain-containing protein" evidence="2">
    <location>
        <begin position="24"/>
        <end position="462"/>
    </location>
</feature>
<evidence type="ECO:0000256" key="1">
    <source>
        <dbReference type="SAM" id="MobiDB-lite"/>
    </source>
</evidence>
<keyword evidence="2" id="KW-0732">Signal</keyword>
<feature type="region of interest" description="Disordered" evidence="1">
    <location>
        <begin position="385"/>
        <end position="447"/>
    </location>
</feature>
<organism evidence="4 5">
    <name type="scientific">Pyricularia grisea</name>
    <name type="common">Crabgrass-specific blast fungus</name>
    <name type="synonym">Magnaporthe grisea</name>
    <dbReference type="NCBI Taxonomy" id="148305"/>
    <lineage>
        <taxon>Eukaryota</taxon>
        <taxon>Fungi</taxon>
        <taxon>Dikarya</taxon>
        <taxon>Ascomycota</taxon>
        <taxon>Pezizomycotina</taxon>
        <taxon>Sordariomycetes</taxon>
        <taxon>Sordariomycetidae</taxon>
        <taxon>Magnaporthales</taxon>
        <taxon>Pyriculariaceae</taxon>
        <taxon>Pyricularia</taxon>
    </lineage>
</organism>
<feature type="region of interest" description="Disordered" evidence="1">
    <location>
        <begin position="174"/>
        <end position="198"/>
    </location>
</feature>
<feature type="compositionally biased region" description="Basic and acidic residues" evidence="1">
    <location>
        <begin position="410"/>
        <end position="432"/>
    </location>
</feature>
<protein>
    <recommendedName>
        <fullName evidence="3">DUF7492 domain-containing protein</fullName>
    </recommendedName>
</protein>